<feature type="domain" description="N-acetyltransferase" evidence="13">
    <location>
        <begin position="557"/>
        <end position="796"/>
    </location>
</feature>
<feature type="domain" description="TmcA/NAT10 N-terminal" evidence="12">
    <location>
        <begin position="18"/>
        <end position="196"/>
    </location>
</feature>
<comment type="caution">
    <text evidence="9">Lacks conserved residue(s) required for the propagation of feature annotation.</text>
</comment>
<dbReference type="PANTHER" id="PTHR10925">
    <property type="entry name" value="N-ACETYLTRANSFERASE 10"/>
    <property type="match status" value="1"/>
</dbReference>
<feature type="binding site" evidence="9">
    <location>
        <position position="501"/>
    </location>
    <ligand>
        <name>ATP</name>
        <dbReference type="ChEBI" id="CHEBI:30616"/>
    </ligand>
</feature>
<feature type="compositionally biased region" description="Basic residues" evidence="10">
    <location>
        <begin position="1053"/>
        <end position="1062"/>
    </location>
</feature>
<dbReference type="InterPro" id="IPR007807">
    <property type="entry name" value="TcmA/NAT10_helicase"/>
</dbReference>
<evidence type="ECO:0000313" key="16">
    <source>
        <dbReference type="Proteomes" id="UP001165065"/>
    </source>
</evidence>
<dbReference type="InterPro" id="IPR027992">
    <property type="entry name" value="tRNA_bind_dom"/>
</dbReference>
<organism evidence="15 16">
    <name type="scientific">Triparma columacea</name>
    <dbReference type="NCBI Taxonomy" id="722753"/>
    <lineage>
        <taxon>Eukaryota</taxon>
        <taxon>Sar</taxon>
        <taxon>Stramenopiles</taxon>
        <taxon>Ochrophyta</taxon>
        <taxon>Bolidophyceae</taxon>
        <taxon>Parmales</taxon>
        <taxon>Triparmaceae</taxon>
        <taxon>Triparma</taxon>
    </lineage>
</organism>
<evidence type="ECO:0000256" key="8">
    <source>
        <dbReference type="ARBA" id="ARBA00023315"/>
    </source>
</evidence>
<dbReference type="InterPro" id="IPR027417">
    <property type="entry name" value="P-loop_NTPase"/>
</dbReference>
<dbReference type="Gene3D" id="3.40.50.300">
    <property type="entry name" value="P-loop containing nucleotide triphosphate hydrolases"/>
    <property type="match status" value="1"/>
</dbReference>
<dbReference type="InterPro" id="IPR013562">
    <property type="entry name" value="TmcA/NAT10_N"/>
</dbReference>
<dbReference type="Pfam" id="PF13725">
    <property type="entry name" value="tRNA_bind_2"/>
    <property type="match status" value="1"/>
</dbReference>
<feature type="domain" description="TcmA/NAT10 helicase" evidence="11">
    <location>
        <begin position="282"/>
        <end position="519"/>
    </location>
</feature>
<feature type="region of interest" description="Disordered" evidence="10">
    <location>
        <begin position="1129"/>
        <end position="1165"/>
    </location>
</feature>
<keyword evidence="16" id="KW-1185">Reference proteome</keyword>
<evidence type="ECO:0000256" key="5">
    <source>
        <dbReference type="ARBA" id="ARBA00022741"/>
    </source>
</evidence>
<evidence type="ECO:0000259" key="13">
    <source>
        <dbReference type="Pfam" id="PF13718"/>
    </source>
</evidence>
<dbReference type="Gene3D" id="3.40.630.30">
    <property type="match status" value="1"/>
</dbReference>
<dbReference type="GO" id="GO:0005524">
    <property type="term" value="F:ATP binding"/>
    <property type="evidence" value="ECO:0007669"/>
    <property type="project" value="UniProtKB-UniRule"/>
</dbReference>
<evidence type="ECO:0000256" key="3">
    <source>
        <dbReference type="ARBA" id="ARBA00022679"/>
    </source>
</evidence>
<proteinExistence type="inferred from homology"/>
<feature type="region of interest" description="Disordered" evidence="10">
    <location>
        <begin position="692"/>
        <end position="725"/>
    </location>
</feature>
<gene>
    <name evidence="15" type="ORF">TrCOL_g5118</name>
</gene>
<dbReference type="InterPro" id="IPR000182">
    <property type="entry name" value="GNAT_dom"/>
</dbReference>
<keyword evidence="5 9" id="KW-0547">Nucleotide-binding</keyword>
<evidence type="ECO:0000259" key="12">
    <source>
        <dbReference type="Pfam" id="PF08351"/>
    </source>
</evidence>
<keyword evidence="8 9" id="KW-0012">Acyltransferase</keyword>
<keyword evidence="4 9" id="KW-0819">tRNA processing</keyword>
<dbReference type="Proteomes" id="UP001165065">
    <property type="component" value="Unassembled WGS sequence"/>
</dbReference>
<evidence type="ECO:0000256" key="1">
    <source>
        <dbReference type="ARBA" id="ARBA00004604"/>
    </source>
</evidence>
<dbReference type="EMBL" id="BRYA01000698">
    <property type="protein sequence ID" value="GMI30123.1"/>
    <property type="molecule type" value="Genomic_DNA"/>
</dbReference>
<dbReference type="GO" id="GO:0051391">
    <property type="term" value="P:tRNA acetylation"/>
    <property type="evidence" value="ECO:0007669"/>
    <property type="project" value="UniProtKB-UniRule"/>
</dbReference>
<evidence type="ECO:0000259" key="14">
    <source>
        <dbReference type="Pfam" id="PF13725"/>
    </source>
</evidence>
<dbReference type="Pfam" id="PF08351">
    <property type="entry name" value="TmcA_N"/>
    <property type="match status" value="1"/>
</dbReference>
<evidence type="ECO:0000256" key="2">
    <source>
        <dbReference type="ARBA" id="ARBA00022552"/>
    </source>
</evidence>
<dbReference type="GO" id="GO:1904812">
    <property type="term" value="P:rRNA acetylation involved in maturation of SSU-rRNA"/>
    <property type="evidence" value="ECO:0007669"/>
    <property type="project" value="InterPro"/>
</dbReference>
<dbReference type="Gene3D" id="3.40.50.11040">
    <property type="match status" value="1"/>
</dbReference>
<comment type="subcellular location">
    <subcellularLocation>
        <location evidence="1 9">Nucleus</location>
        <location evidence="1 9">Nucleolus</location>
    </subcellularLocation>
</comment>
<evidence type="ECO:0000259" key="11">
    <source>
        <dbReference type="Pfam" id="PF05127"/>
    </source>
</evidence>
<keyword evidence="6 9" id="KW-0067">ATP-binding</keyword>
<feature type="compositionally biased region" description="Acidic residues" evidence="10">
    <location>
        <begin position="1034"/>
        <end position="1044"/>
    </location>
</feature>
<dbReference type="GO" id="GO:0030686">
    <property type="term" value="C:90S preribosome"/>
    <property type="evidence" value="ECO:0007669"/>
    <property type="project" value="TreeGrafter"/>
</dbReference>
<dbReference type="GO" id="GO:0000049">
    <property type="term" value="F:tRNA binding"/>
    <property type="evidence" value="ECO:0007669"/>
    <property type="project" value="TreeGrafter"/>
</dbReference>
<dbReference type="HAMAP" id="MF_03211">
    <property type="entry name" value="RNA_acetyltr_Nat10"/>
    <property type="match status" value="1"/>
</dbReference>
<comment type="catalytic activity">
    <reaction evidence="9">
        <text>a cytidine in 18S rRNA + acetyl-CoA + ATP + H2O = an N(4)-acetylcytidine in 18S rRNA + ADP + phosphate + CoA + H(+)</text>
        <dbReference type="Rhea" id="RHEA:51424"/>
        <dbReference type="Rhea" id="RHEA-COMP:13575"/>
        <dbReference type="Rhea" id="RHEA-COMP:13576"/>
        <dbReference type="ChEBI" id="CHEBI:15377"/>
        <dbReference type="ChEBI" id="CHEBI:15378"/>
        <dbReference type="ChEBI" id="CHEBI:30616"/>
        <dbReference type="ChEBI" id="CHEBI:43474"/>
        <dbReference type="ChEBI" id="CHEBI:57287"/>
        <dbReference type="ChEBI" id="CHEBI:57288"/>
        <dbReference type="ChEBI" id="CHEBI:74900"/>
        <dbReference type="ChEBI" id="CHEBI:82748"/>
        <dbReference type="ChEBI" id="CHEBI:456216"/>
    </reaction>
</comment>
<dbReference type="OrthoDB" id="10067491at2759"/>
<feature type="compositionally biased region" description="Gly residues" evidence="10">
    <location>
        <begin position="1134"/>
        <end position="1143"/>
    </location>
</feature>
<dbReference type="Pfam" id="PF13718">
    <property type="entry name" value="GNAT_acetyltr_2"/>
    <property type="match status" value="1"/>
</dbReference>
<comment type="catalytic activity">
    <reaction evidence="9">
        <text>a cytidine in tRNA + acetyl-CoA + ATP + H2O = an N(4)-acetylcytidine in tRNA + ADP + phosphate + CoA + H(+)</text>
        <dbReference type="Rhea" id="RHEA:53876"/>
        <dbReference type="Rhea" id="RHEA-COMP:13670"/>
        <dbReference type="Rhea" id="RHEA-COMP:13671"/>
        <dbReference type="ChEBI" id="CHEBI:15377"/>
        <dbReference type="ChEBI" id="CHEBI:15378"/>
        <dbReference type="ChEBI" id="CHEBI:30616"/>
        <dbReference type="ChEBI" id="CHEBI:43474"/>
        <dbReference type="ChEBI" id="CHEBI:57287"/>
        <dbReference type="ChEBI" id="CHEBI:57288"/>
        <dbReference type="ChEBI" id="CHEBI:74900"/>
        <dbReference type="ChEBI" id="CHEBI:82748"/>
        <dbReference type="ChEBI" id="CHEBI:456216"/>
    </reaction>
</comment>
<comment type="function">
    <text evidence="9">RNA cytidine acetyltransferase with specificity toward both 18S rRNA and tRNAs. Catalyzes the formation of N(4)-acetylcytidine (ac4C) in 18S rRNA. Required for early nucleolar cleavages of precursor rRNA at sites A0, A1 and A2 during 18S rRNA synthesis. Catalyzes the formation of ac4C in serine and leucine tRNAs. Requires a tRNA-binding adapter protein for full tRNA acetyltransferase activity but not for 18S rRNA acetylation.</text>
</comment>
<evidence type="ECO:0000256" key="6">
    <source>
        <dbReference type="ARBA" id="ARBA00022840"/>
    </source>
</evidence>
<accession>A0A9W7G1X9</accession>
<reference evidence="16" key="1">
    <citation type="journal article" date="2023" name="Commun. Biol.">
        <title>Genome analysis of Parmales, the sister group of diatoms, reveals the evolutionary specialization of diatoms from phago-mixotrophs to photoautotrophs.</title>
        <authorList>
            <person name="Ban H."/>
            <person name="Sato S."/>
            <person name="Yoshikawa S."/>
            <person name="Yamada K."/>
            <person name="Nakamura Y."/>
            <person name="Ichinomiya M."/>
            <person name="Sato N."/>
            <person name="Blanc-Mathieu R."/>
            <person name="Endo H."/>
            <person name="Kuwata A."/>
            <person name="Ogata H."/>
        </authorList>
    </citation>
    <scope>NUCLEOTIDE SEQUENCE [LARGE SCALE GENOMIC DNA]</scope>
</reference>
<comment type="caution">
    <text evidence="15">The sequence shown here is derived from an EMBL/GenBank/DDBJ whole genome shotgun (WGS) entry which is preliminary data.</text>
</comment>
<dbReference type="GO" id="GO:1990883">
    <property type="term" value="F:18S rRNA cytidine N-acetyltransferase activity"/>
    <property type="evidence" value="ECO:0007669"/>
    <property type="project" value="TreeGrafter"/>
</dbReference>
<keyword evidence="3 9" id="KW-0808">Transferase</keyword>
<dbReference type="Pfam" id="PF05127">
    <property type="entry name" value="NAT10_TcmA_helicase"/>
    <property type="match status" value="1"/>
</dbReference>
<sequence length="1165" mass="128761">MVRTKLHPSIPGLLRISTLSHHRSLFVVIGSKSTNTVPSLYNLMSKTQVQRGSVLWCYKRDLGFSSNRKKRMKKLKSNTKRGITNDITTDDFDLFLTTTDVEFCYYKDAARVLGRTYGMVVLQDFDTLTPNLLARTVETCQGGGTVVICVDKVQSLKQIYGLTMDVHERYRNGGEEVKPRFNERFVLSLKDSGGLVVDEEFNILPLSKGRRDLLKGTSMGGTQVVERQETDEDKELVRVKEQLVDTPNVGELVEKCKTLDQAKAVLTFLETLTDRGKNVVAMTAGRGRGKSAAIGLCLAGAVSFGYSTSYVTSPSPTNLTTVWEFMLKGLSQLKYVEHADYTVKYGRSGDGRGNDVKVIMGVEIHREHKQVVTYIPPTDPALFHNGDLICVDEAAGIPLPKVKAIMGCSDLVFLSSTVSGYEGTGRALSLKLIKEIRERVRGKALRETVEEAVEGTKAEGKGKKEKGLHEERWKNAAAAAAGGSSSGTPGLKEIELKEPIRYSRGDPVEKWLNNLLALKQSKKEVKSRPAPRECELYSVDRDALFSYHKLSEQFLQRLMGLYTSAHYKNSPNDLQMLSDAPQHRVFVLLAPSVEEDDEGELPDILAVVQVALEGNINKKNVEAQLARGQRAAGDLIPWTLAQQFGDSDFAKLSGARIVRLAVAEECQGMGYGSRAIEELWRYFNGDVVNLNGEESESESEEESESESEEEGGGEGVEEGGSRLLTEKLKPRKKLPPLLLPLGELKENLKLDWIGTSFGLTPGLFKFWARTGMKMLYTRQTPNELTGEYSSIMLTSLPNRTKFNDNWLPAYVADARRRFLSLLAGTFRELKVRGVLDILQDGKDYTGKVGELVKKGMGEGGGRKKGEMTKKERKAVNAYERLEKRLGERGGVGGDRLKATELSFTLSHHDLKRLELYGKNLCDHHLITDLVGAVSRLYFLGKLGSSCVLSSVQGALLVGIGLQGKTVDAMVEELGLPSNQVLAMFNKAMRKISITLRAVVEEEEEEEMFGRDKGGAREKAERDLEKMGDVTEMRLDEEEEVGVDEALEKTKEDKKKKKKKRRRGGEGGDDILEDEDISRHAIKGTDEDWEKALMEGGGVAGGGGTVAVKRRKEEGIEGVKRSSDYYANEMERTGKGVGKTGGGSGKKKMKGKDKKIIREMGGLGAE</sequence>
<dbReference type="PANTHER" id="PTHR10925:SF5">
    <property type="entry name" value="RNA CYTIDINE ACETYLTRANSFERASE"/>
    <property type="match status" value="1"/>
</dbReference>
<feature type="binding site" evidence="9">
    <location>
        <begin position="667"/>
        <end position="673"/>
    </location>
    <ligand>
        <name>acetyl-CoA</name>
        <dbReference type="ChEBI" id="CHEBI:57288"/>
    </ligand>
</feature>
<dbReference type="InterPro" id="IPR033688">
    <property type="entry name" value="NAT10"/>
</dbReference>
<name>A0A9W7G1X9_9STRA</name>
<evidence type="ECO:0000256" key="9">
    <source>
        <dbReference type="HAMAP-Rule" id="MF_03211"/>
    </source>
</evidence>
<keyword evidence="2 9" id="KW-0698">rRNA processing</keyword>
<dbReference type="AlphaFoldDB" id="A0A9W7G1X9"/>
<protein>
    <recommendedName>
        <fullName evidence="9">RNA cytidine acetyltransferase</fullName>
        <ecNumber evidence="9">2.3.1.-</ecNumber>
    </recommendedName>
    <alternativeName>
        <fullName evidence="9">18S rRNA cytosine acetyltransferase</fullName>
    </alternativeName>
</protein>
<dbReference type="EC" id="2.3.1.-" evidence="9"/>
<evidence type="ECO:0000313" key="15">
    <source>
        <dbReference type="EMBL" id="GMI30123.1"/>
    </source>
</evidence>
<feature type="binding site" evidence="9">
    <location>
        <begin position="287"/>
        <end position="296"/>
    </location>
    <ligand>
        <name>ATP</name>
        <dbReference type="ChEBI" id="CHEBI:30616"/>
    </ligand>
</feature>
<feature type="compositionally biased region" description="Basic residues" evidence="10">
    <location>
        <begin position="1144"/>
        <end position="1154"/>
    </location>
</feature>
<dbReference type="GO" id="GO:0005730">
    <property type="term" value="C:nucleolus"/>
    <property type="evidence" value="ECO:0007669"/>
    <property type="project" value="UniProtKB-SubCell"/>
</dbReference>
<comment type="similarity">
    <text evidence="9">Belongs to the RNA cytidine acetyltransferase family. NAT10 subfamily.</text>
</comment>
<evidence type="ECO:0000256" key="4">
    <source>
        <dbReference type="ARBA" id="ARBA00022694"/>
    </source>
</evidence>
<dbReference type="InterPro" id="IPR032672">
    <property type="entry name" value="TmcA/NAT10/Kre33"/>
</dbReference>
<evidence type="ECO:0000256" key="10">
    <source>
        <dbReference type="SAM" id="MobiDB-lite"/>
    </source>
</evidence>
<feature type="region of interest" description="Disordered" evidence="10">
    <location>
        <begin position="1033"/>
        <end position="1072"/>
    </location>
</feature>
<feature type="binding site" evidence="9">
    <location>
        <position position="769"/>
    </location>
    <ligand>
        <name>acetyl-CoA</name>
        <dbReference type="ChEBI" id="CHEBI:57288"/>
    </ligand>
</feature>
<keyword evidence="7 9" id="KW-0539">Nucleus</keyword>
<evidence type="ECO:0000256" key="7">
    <source>
        <dbReference type="ARBA" id="ARBA00023242"/>
    </source>
</evidence>
<feature type="compositionally biased region" description="Acidic residues" evidence="10">
    <location>
        <begin position="693"/>
        <end position="717"/>
    </location>
</feature>
<feature type="domain" description="Possible tRNA binding" evidence="14">
    <location>
        <begin position="894"/>
        <end position="1091"/>
    </location>
</feature>